<dbReference type="SUPFAM" id="SSF141457">
    <property type="entry name" value="BH3618-like"/>
    <property type="match status" value="1"/>
</dbReference>
<keyword evidence="5" id="KW-0966">Cell projection</keyword>
<dbReference type="OrthoDB" id="3268119at2"/>
<protein>
    <recommendedName>
        <fullName evidence="4">Flagellar assembly factor FliW</fullName>
    </recommendedName>
</protein>
<keyword evidence="3 4" id="KW-0810">Translation regulation</keyword>
<keyword evidence="5" id="KW-0282">Flagellum</keyword>
<reference evidence="5 6" key="1">
    <citation type="submission" date="2019-07" db="EMBL/GenBank/DDBJ databases">
        <title>Quadrisphaera sp. strain DD2A genome sequencing and assembly.</title>
        <authorList>
            <person name="Kim I."/>
        </authorList>
    </citation>
    <scope>NUCLEOTIDE SEQUENCE [LARGE SCALE GENOMIC DNA]</scope>
    <source>
        <strain evidence="5 6">DD2A</strain>
    </source>
</reference>
<keyword evidence="4" id="KW-0143">Chaperone</keyword>
<dbReference type="Proteomes" id="UP000321234">
    <property type="component" value="Unassembled WGS sequence"/>
</dbReference>
<dbReference type="AlphaFoldDB" id="A0A5C8ZC85"/>
<dbReference type="PANTHER" id="PTHR39190:SF1">
    <property type="entry name" value="FLAGELLAR ASSEMBLY FACTOR FLIW"/>
    <property type="match status" value="1"/>
</dbReference>
<evidence type="ECO:0000256" key="3">
    <source>
        <dbReference type="ARBA" id="ARBA00022845"/>
    </source>
</evidence>
<dbReference type="PANTHER" id="PTHR39190">
    <property type="entry name" value="FLAGELLAR ASSEMBLY FACTOR FLIW"/>
    <property type="match status" value="1"/>
</dbReference>
<keyword evidence="5" id="KW-0969">Cilium</keyword>
<comment type="function">
    <text evidence="4">Acts as an anti-CsrA protein, binds CsrA and prevents it from repressing translation of its target genes, one of which is flagellin. Binds to flagellin and participates in the assembly of the flagellum.</text>
</comment>
<accession>A0A5C8ZC85</accession>
<proteinExistence type="inferred from homology"/>
<comment type="subunit">
    <text evidence="4">Interacts with translational regulator CsrA and flagellin(s).</text>
</comment>
<comment type="caution">
    <text evidence="5">The sequence shown here is derived from an EMBL/GenBank/DDBJ whole genome shotgun (WGS) entry which is preliminary data.</text>
</comment>
<sequence>MTMTTGSTVDMTSTAVQQDTVQDQVTVEDQVTVVVSGPEVHFSAPLLGLEHLTRFVLEQVEEDSPLFSLRSVEDAGVSLLLLAPEAVFEDYAPSMDAVSRAAVGLPAGDQGLLLTVVNAAGAESLEQATVNLLAPILINPNSGTAAQIVLTGSAYPLRQPLSA</sequence>
<keyword evidence="2 4" id="KW-1005">Bacterial flagellum biogenesis</keyword>
<dbReference type="InterPro" id="IPR003775">
    <property type="entry name" value="Flagellar_assembly_factor_FliW"/>
</dbReference>
<name>A0A5C8ZC85_9ACTN</name>
<evidence type="ECO:0000313" key="6">
    <source>
        <dbReference type="Proteomes" id="UP000321234"/>
    </source>
</evidence>
<dbReference type="GO" id="GO:0006417">
    <property type="term" value="P:regulation of translation"/>
    <property type="evidence" value="ECO:0007669"/>
    <property type="project" value="UniProtKB-KW"/>
</dbReference>
<dbReference type="InterPro" id="IPR024046">
    <property type="entry name" value="Flagellar_assmbl_FliW_dom_sf"/>
</dbReference>
<dbReference type="Pfam" id="PF02623">
    <property type="entry name" value="FliW"/>
    <property type="match status" value="1"/>
</dbReference>
<evidence type="ECO:0000256" key="1">
    <source>
        <dbReference type="ARBA" id="ARBA00022490"/>
    </source>
</evidence>
<dbReference type="EMBL" id="VKAC01000010">
    <property type="protein sequence ID" value="TXR55054.1"/>
    <property type="molecule type" value="Genomic_DNA"/>
</dbReference>
<evidence type="ECO:0000256" key="2">
    <source>
        <dbReference type="ARBA" id="ARBA00022795"/>
    </source>
</evidence>
<gene>
    <name evidence="4" type="primary">fliW</name>
    <name evidence="5" type="ORF">FMM08_16280</name>
</gene>
<organism evidence="5 6">
    <name type="scientific">Quadrisphaera setariae</name>
    <dbReference type="NCBI Taxonomy" id="2593304"/>
    <lineage>
        <taxon>Bacteria</taxon>
        <taxon>Bacillati</taxon>
        <taxon>Actinomycetota</taxon>
        <taxon>Actinomycetes</taxon>
        <taxon>Kineosporiales</taxon>
        <taxon>Kineosporiaceae</taxon>
        <taxon>Quadrisphaera</taxon>
    </lineage>
</organism>
<dbReference type="GO" id="GO:0005737">
    <property type="term" value="C:cytoplasm"/>
    <property type="evidence" value="ECO:0007669"/>
    <property type="project" value="UniProtKB-SubCell"/>
</dbReference>
<dbReference type="GO" id="GO:0044780">
    <property type="term" value="P:bacterial-type flagellum assembly"/>
    <property type="evidence" value="ECO:0007669"/>
    <property type="project" value="UniProtKB-UniRule"/>
</dbReference>
<keyword evidence="1 4" id="KW-0963">Cytoplasm</keyword>
<keyword evidence="6" id="KW-1185">Reference proteome</keyword>
<evidence type="ECO:0000313" key="5">
    <source>
        <dbReference type="EMBL" id="TXR55054.1"/>
    </source>
</evidence>
<evidence type="ECO:0000256" key="4">
    <source>
        <dbReference type="HAMAP-Rule" id="MF_01185"/>
    </source>
</evidence>
<dbReference type="Gene3D" id="2.30.290.10">
    <property type="entry name" value="BH3618-like"/>
    <property type="match status" value="1"/>
</dbReference>
<comment type="similarity">
    <text evidence="4">Belongs to the FliW family.</text>
</comment>
<comment type="subcellular location">
    <subcellularLocation>
        <location evidence="4">Cytoplasm</location>
    </subcellularLocation>
</comment>
<dbReference type="HAMAP" id="MF_01185">
    <property type="entry name" value="FliW"/>
    <property type="match status" value="1"/>
</dbReference>